<gene>
    <name evidence="1" type="ORF">Pla22_50630</name>
</gene>
<dbReference type="Proteomes" id="UP000316598">
    <property type="component" value="Unassembled WGS sequence"/>
</dbReference>
<evidence type="ECO:0000313" key="2">
    <source>
        <dbReference type="Proteomes" id="UP000316598"/>
    </source>
</evidence>
<dbReference type="EMBL" id="SJPI01000004">
    <property type="protein sequence ID" value="TWT48063.1"/>
    <property type="molecule type" value="Genomic_DNA"/>
</dbReference>
<dbReference type="RefSeq" id="WP_146517476.1">
    <property type="nucleotide sequence ID" value="NZ_SJPI01000004.1"/>
</dbReference>
<sequence>MEINAEDIAIRLFVPDDQSESAAIKLTHKKNREEVIYDQTISQRENLRRALKALCERMNPHPDHIEAPALFLYDDVRIHLPESVHQGVITKQSWDYVAKRWKYFVDCHNHTISAWYDFDDLILDEPIDDDE</sequence>
<proteinExistence type="predicted"/>
<dbReference type="AlphaFoldDB" id="A0A5C5WD57"/>
<comment type="caution">
    <text evidence="1">The sequence shown here is derived from an EMBL/GenBank/DDBJ whole genome shotgun (WGS) entry which is preliminary data.</text>
</comment>
<reference evidence="1 2" key="1">
    <citation type="submission" date="2019-02" db="EMBL/GenBank/DDBJ databases">
        <title>Deep-cultivation of Planctomycetes and their phenomic and genomic characterization uncovers novel biology.</title>
        <authorList>
            <person name="Wiegand S."/>
            <person name="Jogler M."/>
            <person name="Boedeker C."/>
            <person name="Pinto D."/>
            <person name="Vollmers J."/>
            <person name="Rivas-Marin E."/>
            <person name="Kohn T."/>
            <person name="Peeters S.H."/>
            <person name="Heuer A."/>
            <person name="Rast P."/>
            <person name="Oberbeckmann S."/>
            <person name="Bunk B."/>
            <person name="Jeske O."/>
            <person name="Meyerdierks A."/>
            <person name="Storesund J.E."/>
            <person name="Kallscheuer N."/>
            <person name="Luecker S."/>
            <person name="Lage O.M."/>
            <person name="Pohl T."/>
            <person name="Merkel B.J."/>
            <person name="Hornburger P."/>
            <person name="Mueller R.-W."/>
            <person name="Bruemmer F."/>
            <person name="Labrenz M."/>
            <person name="Spormann A.M."/>
            <person name="Op Den Camp H."/>
            <person name="Overmann J."/>
            <person name="Amann R."/>
            <person name="Jetten M.S.M."/>
            <person name="Mascher T."/>
            <person name="Medema M.H."/>
            <person name="Devos D.P."/>
            <person name="Kaster A.-K."/>
            <person name="Ovreas L."/>
            <person name="Rohde M."/>
            <person name="Galperin M.Y."/>
            <person name="Jogler C."/>
        </authorList>
    </citation>
    <scope>NUCLEOTIDE SEQUENCE [LARGE SCALE GENOMIC DNA]</scope>
    <source>
        <strain evidence="1 2">Pla22</strain>
    </source>
</reference>
<accession>A0A5C5WD57</accession>
<organism evidence="1 2">
    <name type="scientific">Rubripirellula amarantea</name>
    <dbReference type="NCBI Taxonomy" id="2527999"/>
    <lineage>
        <taxon>Bacteria</taxon>
        <taxon>Pseudomonadati</taxon>
        <taxon>Planctomycetota</taxon>
        <taxon>Planctomycetia</taxon>
        <taxon>Pirellulales</taxon>
        <taxon>Pirellulaceae</taxon>
        <taxon>Rubripirellula</taxon>
    </lineage>
</organism>
<protein>
    <submittedName>
        <fullName evidence="1">Uncharacterized protein</fullName>
    </submittedName>
</protein>
<name>A0A5C5WD57_9BACT</name>
<dbReference type="OrthoDB" id="275009at2"/>
<evidence type="ECO:0000313" key="1">
    <source>
        <dbReference type="EMBL" id="TWT48063.1"/>
    </source>
</evidence>
<keyword evidence="2" id="KW-1185">Reference proteome</keyword>